<evidence type="ECO:0000256" key="2">
    <source>
        <dbReference type="ARBA" id="ARBA00004906"/>
    </source>
</evidence>
<evidence type="ECO:0000256" key="12">
    <source>
        <dbReference type="ARBA" id="ARBA00023140"/>
    </source>
</evidence>
<accession>A0A0G4J477</accession>
<evidence type="ECO:0000256" key="10">
    <source>
        <dbReference type="ARBA" id="ARBA00022989"/>
    </source>
</evidence>
<evidence type="ECO:0000313" key="17">
    <source>
        <dbReference type="Proteomes" id="UP000039324"/>
    </source>
</evidence>
<sequence length="340" mass="39402">MSMFLTNLVLGSDDARPSFFEMMAQSHLIGGLRPAFKSLLQAMVLRNHRLSTLGRFDDEAFTALHFFLENHYLSEHDGSFSENFYGLKRVAADGSPLRTSYRYRSLAMLVGFPYLKAKIDEFYERQADPMPEDIDFASRLPPTIRRLLPLFLKFYPYIKSVYEGTVLMYHILFMFGKTQFYSPLLHLIRVKIVRMSMQDYVQMKPESLSSSDSQWLPVRLFQRVVLLFAKYFKWMLLGSIFVFKILEWWYASESTLNPVKSLPVPPPPPVPQPSPAALHTLPPMVQTCPICRQPRANPACTPSGFVFCWLCIFRHVRQHGTCPVSNMPCTEQQIRKLYED</sequence>
<keyword evidence="12 13" id="KW-0576">Peroxisome</keyword>
<proteinExistence type="inferred from homology"/>
<feature type="domain" description="Pex N-terminal" evidence="14">
    <location>
        <begin position="26"/>
        <end position="252"/>
    </location>
</feature>
<keyword evidence="7" id="KW-0863">Zinc-finger</keyword>
<keyword evidence="16" id="KW-0496">Mitochondrion</keyword>
<evidence type="ECO:0000256" key="1">
    <source>
        <dbReference type="ARBA" id="ARBA00004585"/>
    </source>
</evidence>
<evidence type="ECO:0000256" key="11">
    <source>
        <dbReference type="ARBA" id="ARBA00023136"/>
    </source>
</evidence>
<dbReference type="PANTHER" id="PTHR12888">
    <property type="entry name" value="PEROXISOME ASSEMBLY PROTEIN 12 PEROXIN-12"/>
    <property type="match status" value="1"/>
</dbReference>
<dbReference type="InterPro" id="IPR013083">
    <property type="entry name" value="Znf_RING/FYVE/PHD"/>
</dbReference>
<dbReference type="CDD" id="cd16451">
    <property type="entry name" value="mRING_PEX12"/>
    <property type="match status" value="1"/>
</dbReference>
<dbReference type="AlphaFoldDB" id="A0A0G4J477"/>
<dbReference type="Proteomes" id="UP000290189">
    <property type="component" value="Unassembled WGS sequence"/>
</dbReference>
<evidence type="ECO:0000256" key="4">
    <source>
        <dbReference type="ARBA" id="ARBA00022448"/>
    </source>
</evidence>
<dbReference type="SUPFAM" id="SSF57850">
    <property type="entry name" value="RING/U-box"/>
    <property type="match status" value="1"/>
</dbReference>
<dbReference type="GO" id="GO:0006513">
    <property type="term" value="P:protein monoubiquitination"/>
    <property type="evidence" value="ECO:0007669"/>
    <property type="project" value="TreeGrafter"/>
</dbReference>
<keyword evidence="4" id="KW-0813">Transport</keyword>
<evidence type="ECO:0000313" key="16">
    <source>
        <dbReference type="EMBL" id="SPQ93676.1"/>
    </source>
</evidence>
<dbReference type="GO" id="GO:1990429">
    <property type="term" value="C:peroxisomal importomer complex"/>
    <property type="evidence" value="ECO:0007669"/>
    <property type="project" value="TreeGrafter"/>
</dbReference>
<evidence type="ECO:0000313" key="18">
    <source>
        <dbReference type="Proteomes" id="UP000290189"/>
    </source>
</evidence>
<reference evidence="16 18" key="2">
    <citation type="submission" date="2018-03" db="EMBL/GenBank/DDBJ databases">
        <authorList>
            <person name="Fogelqvist J."/>
        </authorList>
    </citation>
    <scope>NUCLEOTIDE SEQUENCE [LARGE SCALE GENOMIC DNA]</scope>
</reference>
<dbReference type="EMBL" id="OVEO01000001">
    <property type="protein sequence ID" value="SPQ93676.1"/>
    <property type="molecule type" value="Genomic_DNA"/>
</dbReference>
<dbReference type="PIRSF" id="PIRSF038074">
    <property type="entry name" value="Peroxisome_assembly_p12"/>
    <property type="match status" value="1"/>
</dbReference>
<dbReference type="GO" id="GO:0008270">
    <property type="term" value="F:zinc ion binding"/>
    <property type="evidence" value="ECO:0007669"/>
    <property type="project" value="UniProtKB-KW"/>
</dbReference>
<dbReference type="InterPro" id="IPR017375">
    <property type="entry name" value="PEX12"/>
</dbReference>
<dbReference type="InterPro" id="IPR006845">
    <property type="entry name" value="Pex_N"/>
</dbReference>
<dbReference type="GO" id="GO:0004842">
    <property type="term" value="F:ubiquitin-protein transferase activity"/>
    <property type="evidence" value="ECO:0007669"/>
    <property type="project" value="TreeGrafter"/>
</dbReference>
<evidence type="ECO:0000256" key="13">
    <source>
        <dbReference type="PIRNR" id="PIRNR038074"/>
    </source>
</evidence>
<comment type="function">
    <text evidence="13">Component of a retrotranslocation channel required for peroxisome organization by mediating export of the PEX5 receptor from peroxisomes to the cytosol, thereby promoting PEX5 recycling.</text>
</comment>
<protein>
    <recommendedName>
        <fullName evidence="13">Peroxisome assembly protein 12</fullName>
    </recommendedName>
    <alternativeName>
        <fullName evidence="13">Peroxin-12</fullName>
    </alternativeName>
</protein>
<keyword evidence="11 13" id="KW-0472">Membrane</keyword>
<dbReference type="OrthoDB" id="107372at2759"/>
<evidence type="ECO:0000256" key="7">
    <source>
        <dbReference type="ARBA" id="ARBA00022771"/>
    </source>
</evidence>
<comment type="subcellular location">
    <subcellularLocation>
        <location evidence="1">Peroxisome membrane</location>
        <topology evidence="1">Multi-pass membrane protein</topology>
    </subcellularLocation>
</comment>
<evidence type="ECO:0000256" key="5">
    <source>
        <dbReference type="ARBA" id="ARBA00022692"/>
    </source>
</evidence>
<evidence type="ECO:0000256" key="6">
    <source>
        <dbReference type="ARBA" id="ARBA00022723"/>
    </source>
</evidence>
<evidence type="ECO:0000256" key="8">
    <source>
        <dbReference type="ARBA" id="ARBA00022833"/>
    </source>
</evidence>
<name>A0A0G4J477_PLABS</name>
<comment type="similarity">
    <text evidence="3 13">Belongs to the pex2/pex10/pex12 family.</text>
</comment>
<dbReference type="GO" id="GO:0016558">
    <property type="term" value="P:protein import into peroxisome matrix"/>
    <property type="evidence" value="ECO:0007669"/>
    <property type="project" value="UniProtKB-UniRule"/>
</dbReference>
<organism evidence="15 17">
    <name type="scientific">Plasmodiophora brassicae</name>
    <name type="common">Clubroot disease agent</name>
    <dbReference type="NCBI Taxonomy" id="37360"/>
    <lineage>
        <taxon>Eukaryota</taxon>
        <taxon>Sar</taxon>
        <taxon>Rhizaria</taxon>
        <taxon>Endomyxa</taxon>
        <taxon>Phytomyxea</taxon>
        <taxon>Plasmodiophorida</taxon>
        <taxon>Plasmodiophoridae</taxon>
        <taxon>Plasmodiophora</taxon>
    </lineage>
</organism>
<gene>
    <name evidence="15" type="ORF">PBRA_002399</name>
    <name evidence="16" type="ORF">PLBR_LOCUS891</name>
</gene>
<dbReference type="Pfam" id="PF04757">
    <property type="entry name" value="Pex2_Pex12"/>
    <property type="match status" value="1"/>
</dbReference>
<evidence type="ECO:0000313" key="15">
    <source>
        <dbReference type="EMBL" id="CEP02134.1"/>
    </source>
</evidence>
<dbReference type="GO" id="GO:0005778">
    <property type="term" value="C:peroxisomal membrane"/>
    <property type="evidence" value="ECO:0007669"/>
    <property type="project" value="UniProtKB-SubCell"/>
</dbReference>
<dbReference type="EMBL" id="CDSF01000122">
    <property type="protein sequence ID" value="CEP02134.1"/>
    <property type="molecule type" value="Genomic_DNA"/>
</dbReference>
<keyword evidence="8" id="KW-0862">Zinc</keyword>
<keyword evidence="9" id="KW-0653">Protein transport</keyword>
<dbReference type="Proteomes" id="UP000039324">
    <property type="component" value="Unassembled WGS sequence"/>
</dbReference>
<dbReference type="PANTHER" id="PTHR12888:SF0">
    <property type="entry name" value="PEROXISOME ASSEMBLY PROTEIN 12"/>
    <property type="match status" value="1"/>
</dbReference>
<keyword evidence="17" id="KW-1185">Reference proteome</keyword>
<dbReference type="STRING" id="37360.A0A0G4J477"/>
<evidence type="ECO:0000256" key="3">
    <source>
        <dbReference type="ARBA" id="ARBA00008704"/>
    </source>
</evidence>
<keyword evidence="10" id="KW-1133">Transmembrane helix</keyword>
<dbReference type="Gene3D" id="3.30.40.10">
    <property type="entry name" value="Zinc/RING finger domain, C3HC4 (zinc finger)"/>
    <property type="match status" value="1"/>
</dbReference>
<keyword evidence="6" id="KW-0479">Metal-binding</keyword>
<dbReference type="OMA" id="QHYLARC"/>
<comment type="pathway">
    <text evidence="2">Protein modification; protein ubiquitination.</text>
</comment>
<keyword evidence="5" id="KW-0812">Transmembrane</keyword>
<geneLocation type="mitochondrion" evidence="16"/>
<evidence type="ECO:0000256" key="9">
    <source>
        <dbReference type="ARBA" id="ARBA00022927"/>
    </source>
</evidence>
<reference evidence="15 17" key="1">
    <citation type="submission" date="2015-02" db="EMBL/GenBank/DDBJ databases">
        <authorList>
            <person name="Chooi Y.-H."/>
        </authorList>
    </citation>
    <scope>NUCLEOTIDE SEQUENCE [LARGE SCALE GENOMIC DNA]</scope>
    <source>
        <strain evidence="15">E3</strain>
    </source>
</reference>
<evidence type="ECO:0000259" key="14">
    <source>
        <dbReference type="Pfam" id="PF04757"/>
    </source>
</evidence>